<comment type="caution">
    <text evidence="1">The sequence shown here is derived from an EMBL/GenBank/DDBJ whole genome shotgun (WGS) entry which is preliminary data.</text>
</comment>
<dbReference type="OrthoDB" id="2375806at2"/>
<proteinExistence type="predicted"/>
<protein>
    <submittedName>
        <fullName evidence="1">Uncharacterized protein</fullName>
    </submittedName>
</protein>
<dbReference type="Proteomes" id="UP000250369">
    <property type="component" value="Unassembled WGS sequence"/>
</dbReference>
<sequence length="134" mass="14004">MPEKAILAYFHSPEEALGIQTKLAALRIADVKVGRVEGFPDDHAFEGMNPLTGFVTGLSGLTMDASPSSPDAAVLMAADPNASGMSGGTDMLRRDGEADGNSAYAMRNISLTAIVDEAMFEKACRLIEQGGGLI</sequence>
<dbReference type="AlphaFoldDB" id="A0A329MV23"/>
<evidence type="ECO:0000313" key="2">
    <source>
        <dbReference type="Proteomes" id="UP000250369"/>
    </source>
</evidence>
<reference evidence="1 2" key="1">
    <citation type="journal article" date="2009" name="Int. J. Syst. Evol. Microbiol.">
        <title>Paenibacillus contaminans sp. nov., isolated from a contaminated laboratory plate.</title>
        <authorList>
            <person name="Chou J.H."/>
            <person name="Lee J.H."/>
            <person name="Lin M.C."/>
            <person name="Chang P.S."/>
            <person name="Arun A.B."/>
            <person name="Young C.C."/>
            <person name="Chen W.M."/>
        </authorList>
    </citation>
    <scope>NUCLEOTIDE SEQUENCE [LARGE SCALE GENOMIC DNA]</scope>
    <source>
        <strain evidence="1 2">CKOBP-6</strain>
    </source>
</reference>
<dbReference type="EMBL" id="QMFB01000003">
    <property type="protein sequence ID" value="RAV21797.1"/>
    <property type="molecule type" value="Genomic_DNA"/>
</dbReference>
<accession>A0A329MV23</accession>
<gene>
    <name evidence="1" type="ORF">DQG23_06990</name>
</gene>
<evidence type="ECO:0000313" key="1">
    <source>
        <dbReference type="EMBL" id="RAV21797.1"/>
    </source>
</evidence>
<name>A0A329MV23_9BACL</name>
<dbReference type="RefSeq" id="WP_113030108.1">
    <property type="nucleotide sequence ID" value="NZ_QMFB01000003.1"/>
</dbReference>
<keyword evidence="2" id="KW-1185">Reference proteome</keyword>
<organism evidence="1 2">
    <name type="scientific">Paenibacillus contaminans</name>
    <dbReference type="NCBI Taxonomy" id="450362"/>
    <lineage>
        <taxon>Bacteria</taxon>
        <taxon>Bacillati</taxon>
        <taxon>Bacillota</taxon>
        <taxon>Bacilli</taxon>
        <taxon>Bacillales</taxon>
        <taxon>Paenibacillaceae</taxon>
        <taxon>Paenibacillus</taxon>
    </lineage>
</organism>